<dbReference type="Gene3D" id="3.40.50.300">
    <property type="entry name" value="P-loop containing nucleotide triphosphate hydrolases"/>
    <property type="match status" value="1"/>
</dbReference>
<dbReference type="GO" id="GO:0006261">
    <property type="term" value="P:DNA-templated DNA replication"/>
    <property type="evidence" value="ECO:0007669"/>
    <property type="project" value="TreeGrafter"/>
</dbReference>
<dbReference type="InterPro" id="IPR027417">
    <property type="entry name" value="P-loop_NTPase"/>
</dbReference>
<accession>A0AAW8B0N7</accession>
<dbReference type="GO" id="GO:0008408">
    <property type="term" value="F:3'-5' exonuclease activity"/>
    <property type="evidence" value="ECO:0007669"/>
    <property type="project" value="InterPro"/>
</dbReference>
<keyword evidence="4" id="KW-0548">Nucleotidyltransferase</keyword>
<sequence>MTDNAITPSLMHYPWQKAQWQMLDDLAERERLPHALLLAGPEFVGKQQFATALSARLICDFPLAGFACGNCKQCLLFKAGSHPDFLRVEPEDSGKAIRIDPVRELGQFLGKTAMQGGRKVVVINPAEAMNQSAANALLKNLEEPARDTYILLVSHELSRLPATVRSRCRKVTFPLPSHDESSRWLAQVTAKSEGLAELMEYAADRPLLALRFLESDLLQQRQAFEQLLDKVSSGAIKPLSAAEQCVNTPSVMAVDWLYNRVSMAIKSGQLGSEQVMSFRFLDKLVQVKKRLFSTANPNINLLWEELMLDWQHLSR</sequence>
<organism evidence="4 5">
    <name type="scientific">Porticoccus litoralis</name>
    <dbReference type="NCBI Taxonomy" id="434086"/>
    <lineage>
        <taxon>Bacteria</taxon>
        <taxon>Pseudomonadati</taxon>
        <taxon>Pseudomonadota</taxon>
        <taxon>Gammaproteobacteria</taxon>
        <taxon>Cellvibrionales</taxon>
        <taxon>Porticoccaceae</taxon>
        <taxon>Porticoccus</taxon>
    </lineage>
</organism>
<dbReference type="NCBIfam" id="NF004310">
    <property type="entry name" value="PRK05707.1"/>
    <property type="match status" value="1"/>
</dbReference>
<dbReference type="RefSeq" id="WP_305168932.1">
    <property type="nucleotide sequence ID" value="NZ_JAUUUU010000001.1"/>
</dbReference>
<dbReference type="GO" id="GO:0009360">
    <property type="term" value="C:DNA polymerase III complex"/>
    <property type="evidence" value="ECO:0007669"/>
    <property type="project" value="TreeGrafter"/>
</dbReference>
<evidence type="ECO:0000256" key="1">
    <source>
        <dbReference type="ARBA" id="ARBA00012417"/>
    </source>
</evidence>
<dbReference type="NCBIfam" id="TIGR00678">
    <property type="entry name" value="holB"/>
    <property type="match status" value="1"/>
</dbReference>
<dbReference type="Proteomes" id="UP001178354">
    <property type="component" value="Unassembled WGS sequence"/>
</dbReference>
<proteinExistence type="predicted"/>
<evidence type="ECO:0000313" key="5">
    <source>
        <dbReference type="Proteomes" id="UP001178354"/>
    </source>
</evidence>
<reference evidence="4" key="1">
    <citation type="journal article" date="2010" name="Int. J. Syst. Evol. Microbiol.">
        <title>Porticoccus litoralis gen. nov., sp. nov., a gammaproteobacterium isolated from the Yellow Sea.</title>
        <authorList>
            <person name="Oh H.M."/>
            <person name="Kim H."/>
            <person name="Kim K.M."/>
            <person name="Min G.S."/>
            <person name="Cho J.C."/>
        </authorList>
    </citation>
    <scope>NUCLEOTIDE SEQUENCE</scope>
    <source>
        <strain evidence="4">DSM 25064</strain>
    </source>
</reference>
<keyword evidence="2" id="KW-0239">DNA-directed DNA polymerase</keyword>
<dbReference type="Pfam" id="PF13177">
    <property type="entry name" value="DNA_pol3_delta2"/>
    <property type="match status" value="1"/>
</dbReference>
<dbReference type="PANTHER" id="PTHR11669:SF8">
    <property type="entry name" value="DNA POLYMERASE III SUBUNIT DELTA"/>
    <property type="match status" value="1"/>
</dbReference>
<protein>
    <recommendedName>
        <fullName evidence="1">DNA-directed DNA polymerase</fullName>
        <ecNumber evidence="1">2.7.7.7</ecNumber>
    </recommendedName>
</protein>
<comment type="catalytic activity">
    <reaction evidence="3">
        <text>DNA(n) + a 2'-deoxyribonucleoside 5'-triphosphate = DNA(n+1) + diphosphate</text>
        <dbReference type="Rhea" id="RHEA:22508"/>
        <dbReference type="Rhea" id="RHEA-COMP:17339"/>
        <dbReference type="Rhea" id="RHEA-COMP:17340"/>
        <dbReference type="ChEBI" id="CHEBI:33019"/>
        <dbReference type="ChEBI" id="CHEBI:61560"/>
        <dbReference type="ChEBI" id="CHEBI:173112"/>
        <dbReference type="EC" id="2.7.7.7"/>
    </reaction>
</comment>
<reference evidence="4" key="2">
    <citation type="submission" date="2023-08" db="EMBL/GenBank/DDBJ databases">
        <authorList>
            <person name="Luo J."/>
        </authorList>
    </citation>
    <scope>NUCLEOTIDE SEQUENCE</scope>
    <source>
        <strain evidence="4">DSM 25064</strain>
    </source>
</reference>
<evidence type="ECO:0000256" key="2">
    <source>
        <dbReference type="ARBA" id="ARBA00022932"/>
    </source>
</evidence>
<gene>
    <name evidence="4" type="ORF">Q8A57_00355</name>
</gene>
<dbReference type="InterPro" id="IPR004622">
    <property type="entry name" value="DNA_pol_HolB"/>
</dbReference>
<keyword evidence="4" id="KW-0808">Transferase</keyword>
<dbReference type="PANTHER" id="PTHR11669">
    <property type="entry name" value="REPLICATION FACTOR C / DNA POLYMERASE III GAMMA-TAU SUBUNIT"/>
    <property type="match status" value="1"/>
</dbReference>
<dbReference type="EC" id="2.7.7.7" evidence="1"/>
<name>A0AAW8B0N7_9GAMM</name>
<dbReference type="GO" id="GO:0003887">
    <property type="term" value="F:DNA-directed DNA polymerase activity"/>
    <property type="evidence" value="ECO:0007669"/>
    <property type="project" value="UniProtKB-KW"/>
</dbReference>
<evidence type="ECO:0000256" key="3">
    <source>
        <dbReference type="ARBA" id="ARBA00049244"/>
    </source>
</evidence>
<dbReference type="AlphaFoldDB" id="A0AAW8B0N7"/>
<evidence type="ECO:0000313" key="4">
    <source>
        <dbReference type="EMBL" id="MDP1519416.1"/>
    </source>
</evidence>
<comment type="caution">
    <text evidence="4">The sequence shown here is derived from an EMBL/GenBank/DDBJ whole genome shotgun (WGS) entry which is preliminary data.</text>
</comment>
<dbReference type="InterPro" id="IPR050238">
    <property type="entry name" value="DNA_Rep/Repair_Clamp_Loader"/>
</dbReference>
<keyword evidence="5" id="KW-1185">Reference proteome</keyword>
<dbReference type="EMBL" id="JAUUUU010000001">
    <property type="protein sequence ID" value="MDP1519416.1"/>
    <property type="molecule type" value="Genomic_DNA"/>
</dbReference>
<dbReference type="SUPFAM" id="SSF52540">
    <property type="entry name" value="P-loop containing nucleoside triphosphate hydrolases"/>
    <property type="match status" value="1"/>
</dbReference>